<dbReference type="InterPro" id="IPR029039">
    <property type="entry name" value="Flavoprotein-like_sf"/>
</dbReference>
<name>A0A561QI91_9HYPH</name>
<dbReference type="OrthoDB" id="9812295at2"/>
<dbReference type="InterPro" id="IPR005025">
    <property type="entry name" value="FMN_Rdtase-like_dom"/>
</dbReference>
<dbReference type="AlphaFoldDB" id="A0A561QI91"/>
<dbReference type="PANTHER" id="PTHR30543:SF21">
    <property type="entry name" value="NAD(P)H-DEPENDENT FMN REDUCTASE LOT6"/>
    <property type="match status" value="1"/>
</dbReference>
<accession>A0A561QI91</accession>
<dbReference type="Pfam" id="PF03358">
    <property type="entry name" value="FMN_red"/>
    <property type="match status" value="1"/>
</dbReference>
<sequence>MSLKLNIIIGSTRPGRAGPTIGKWVDEVAKEQGAFEVELVDLADFRLPLLDEAAHPRARQYQHEHTKKWSESVADADAYVFVTPEYDYFPPASLVNALQCLSAEWEHKVAAVVSYGGISGGLRSSQELRQLIGNLNMMAIPQSVPLVFYAKSINDDQVFAPAEQSVEGLKSVLSELQKWAAALQPMRAK</sequence>
<comment type="caution">
    <text evidence="2">The sequence shown here is derived from an EMBL/GenBank/DDBJ whole genome shotgun (WGS) entry which is preliminary data.</text>
</comment>
<dbReference type="RefSeq" id="WP_145640274.1">
    <property type="nucleotide sequence ID" value="NZ_VIWP01000006.1"/>
</dbReference>
<protein>
    <submittedName>
        <fullName evidence="2">NAD(P)H-dependent FMN reductase</fullName>
    </submittedName>
</protein>
<dbReference type="GO" id="GO:0010181">
    <property type="term" value="F:FMN binding"/>
    <property type="evidence" value="ECO:0007669"/>
    <property type="project" value="TreeGrafter"/>
</dbReference>
<dbReference type="SUPFAM" id="SSF52218">
    <property type="entry name" value="Flavoproteins"/>
    <property type="match status" value="1"/>
</dbReference>
<proteinExistence type="predicted"/>
<feature type="domain" description="NADPH-dependent FMN reductase-like" evidence="1">
    <location>
        <begin position="4"/>
        <end position="144"/>
    </location>
</feature>
<evidence type="ECO:0000313" key="2">
    <source>
        <dbReference type="EMBL" id="TWF50090.1"/>
    </source>
</evidence>
<dbReference type="InterPro" id="IPR050712">
    <property type="entry name" value="NAD(P)H-dep_reductase"/>
</dbReference>
<gene>
    <name evidence="2" type="ORF">FHW37_10647</name>
</gene>
<dbReference type="GO" id="GO:0016491">
    <property type="term" value="F:oxidoreductase activity"/>
    <property type="evidence" value="ECO:0007669"/>
    <property type="project" value="InterPro"/>
</dbReference>
<organism evidence="2 3">
    <name type="scientific">Neorhizobium alkalisoli</name>
    <dbReference type="NCBI Taxonomy" id="528178"/>
    <lineage>
        <taxon>Bacteria</taxon>
        <taxon>Pseudomonadati</taxon>
        <taxon>Pseudomonadota</taxon>
        <taxon>Alphaproteobacteria</taxon>
        <taxon>Hyphomicrobiales</taxon>
        <taxon>Rhizobiaceae</taxon>
        <taxon>Rhizobium/Agrobacterium group</taxon>
        <taxon>Neorhizobium</taxon>
    </lineage>
</organism>
<dbReference type="Gene3D" id="3.40.50.360">
    <property type="match status" value="1"/>
</dbReference>
<keyword evidence="3" id="KW-1185">Reference proteome</keyword>
<evidence type="ECO:0000313" key="3">
    <source>
        <dbReference type="Proteomes" id="UP000320653"/>
    </source>
</evidence>
<dbReference type="EMBL" id="VIWP01000006">
    <property type="protein sequence ID" value="TWF50090.1"/>
    <property type="molecule type" value="Genomic_DNA"/>
</dbReference>
<evidence type="ECO:0000259" key="1">
    <source>
        <dbReference type="Pfam" id="PF03358"/>
    </source>
</evidence>
<dbReference type="GO" id="GO:0005829">
    <property type="term" value="C:cytosol"/>
    <property type="evidence" value="ECO:0007669"/>
    <property type="project" value="TreeGrafter"/>
</dbReference>
<reference evidence="2 3" key="1">
    <citation type="submission" date="2019-06" db="EMBL/GenBank/DDBJ databases">
        <title>Sorghum-associated microbial communities from plants grown in Nebraska, USA.</title>
        <authorList>
            <person name="Schachtman D."/>
        </authorList>
    </citation>
    <scope>NUCLEOTIDE SEQUENCE [LARGE SCALE GENOMIC DNA]</scope>
    <source>
        <strain evidence="2 3">1225</strain>
    </source>
</reference>
<dbReference type="Proteomes" id="UP000320653">
    <property type="component" value="Unassembled WGS sequence"/>
</dbReference>
<dbReference type="PANTHER" id="PTHR30543">
    <property type="entry name" value="CHROMATE REDUCTASE"/>
    <property type="match status" value="1"/>
</dbReference>